<dbReference type="PROSITE" id="PS50109">
    <property type="entry name" value="HIS_KIN"/>
    <property type="match status" value="1"/>
</dbReference>
<dbReference type="CDD" id="cd00130">
    <property type="entry name" value="PAS"/>
    <property type="match status" value="2"/>
</dbReference>
<dbReference type="PROSITE" id="PS50113">
    <property type="entry name" value="PAC"/>
    <property type="match status" value="1"/>
</dbReference>
<feature type="transmembrane region" description="Helical" evidence="4">
    <location>
        <begin position="119"/>
        <end position="142"/>
    </location>
</feature>
<keyword evidence="3" id="KW-0597">Phosphoprotein</keyword>
<feature type="transmembrane region" description="Helical" evidence="4">
    <location>
        <begin position="188"/>
        <end position="208"/>
    </location>
</feature>
<dbReference type="RefSeq" id="WP_092162399.1">
    <property type="nucleotide sequence ID" value="NZ_FNGA01000004.1"/>
</dbReference>
<dbReference type="CDD" id="cd00082">
    <property type="entry name" value="HisKA"/>
    <property type="match status" value="1"/>
</dbReference>
<dbReference type="InterPro" id="IPR000700">
    <property type="entry name" value="PAS-assoc_C"/>
</dbReference>
<keyword evidence="4" id="KW-0472">Membrane</keyword>
<keyword evidence="4" id="KW-0812">Transmembrane</keyword>
<dbReference type="SMART" id="SM00086">
    <property type="entry name" value="PAC"/>
    <property type="match status" value="2"/>
</dbReference>
<dbReference type="SMART" id="SM00091">
    <property type="entry name" value="PAS"/>
    <property type="match status" value="2"/>
</dbReference>
<dbReference type="InterPro" id="IPR013655">
    <property type="entry name" value="PAS_fold_3"/>
</dbReference>
<dbReference type="EMBL" id="FNGA01000004">
    <property type="protein sequence ID" value="SDL40531.1"/>
    <property type="molecule type" value="Genomic_DNA"/>
</dbReference>
<dbReference type="GO" id="GO:0000155">
    <property type="term" value="F:phosphorelay sensor kinase activity"/>
    <property type="evidence" value="ECO:0007669"/>
    <property type="project" value="InterPro"/>
</dbReference>
<evidence type="ECO:0000256" key="2">
    <source>
        <dbReference type="ARBA" id="ARBA00012438"/>
    </source>
</evidence>
<dbReference type="Pfam" id="PF08447">
    <property type="entry name" value="PAS_3"/>
    <property type="match status" value="1"/>
</dbReference>
<dbReference type="NCBIfam" id="TIGR00229">
    <property type="entry name" value="sensory_box"/>
    <property type="match status" value="2"/>
</dbReference>
<dbReference type="EC" id="2.7.13.3" evidence="2"/>
<name>A0A1G9JSV0_9BACT</name>
<dbReference type="Pfam" id="PF02518">
    <property type="entry name" value="HATPase_c"/>
    <property type="match status" value="1"/>
</dbReference>
<evidence type="ECO:0000256" key="3">
    <source>
        <dbReference type="ARBA" id="ARBA00022553"/>
    </source>
</evidence>
<feature type="transmembrane region" description="Helical" evidence="4">
    <location>
        <begin position="154"/>
        <end position="176"/>
    </location>
</feature>
<feature type="transmembrane region" description="Helical" evidence="4">
    <location>
        <begin position="43"/>
        <end position="65"/>
    </location>
</feature>
<evidence type="ECO:0000259" key="6">
    <source>
        <dbReference type="PROSITE" id="PS50112"/>
    </source>
</evidence>
<dbReference type="InterPro" id="IPR001610">
    <property type="entry name" value="PAC"/>
</dbReference>
<dbReference type="PANTHER" id="PTHR43065">
    <property type="entry name" value="SENSOR HISTIDINE KINASE"/>
    <property type="match status" value="1"/>
</dbReference>
<evidence type="ECO:0000259" key="5">
    <source>
        <dbReference type="PROSITE" id="PS50109"/>
    </source>
</evidence>
<dbReference type="Pfam" id="PF13188">
    <property type="entry name" value="PAS_8"/>
    <property type="match status" value="1"/>
</dbReference>
<dbReference type="STRING" id="246191.SAMN05660337_2937"/>
<dbReference type="InterPro" id="IPR003594">
    <property type="entry name" value="HATPase_dom"/>
</dbReference>
<dbReference type="Proteomes" id="UP000199053">
    <property type="component" value="Unassembled WGS sequence"/>
</dbReference>
<proteinExistence type="predicted"/>
<feature type="domain" description="PAC" evidence="7">
    <location>
        <begin position="502"/>
        <end position="553"/>
    </location>
</feature>
<gene>
    <name evidence="8" type="ORF">SAMN05660337_2937</name>
</gene>
<dbReference type="SUPFAM" id="SSF55874">
    <property type="entry name" value="ATPase domain of HSP90 chaperone/DNA topoisomerase II/histidine kinase"/>
    <property type="match status" value="1"/>
</dbReference>
<organism evidence="8 9">
    <name type="scientific">Maridesulfovibrio ferrireducens</name>
    <dbReference type="NCBI Taxonomy" id="246191"/>
    <lineage>
        <taxon>Bacteria</taxon>
        <taxon>Pseudomonadati</taxon>
        <taxon>Thermodesulfobacteriota</taxon>
        <taxon>Desulfovibrionia</taxon>
        <taxon>Desulfovibrionales</taxon>
        <taxon>Desulfovibrionaceae</taxon>
        <taxon>Maridesulfovibrio</taxon>
    </lineage>
</organism>
<dbReference type="AlphaFoldDB" id="A0A1G9JSV0"/>
<dbReference type="PROSITE" id="PS50112">
    <property type="entry name" value="PAS"/>
    <property type="match status" value="2"/>
</dbReference>
<evidence type="ECO:0000256" key="4">
    <source>
        <dbReference type="SAM" id="Phobius"/>
    </source>
</evidence>
<evidence type="ECO:0000313" key="8">
    <source>
        <dbReference type="EMBL" id="SDL40531.1"/>
    </source>
</evidence>
<dbReference type="Gene3D" id="3.30.565.10">
    <property type="entry name" value="Histidine kinase-like ATPase, C-terminal domain"/>
    <property type="match status" value="1"/>
</dbReference>
<feature type="transmembrane region" description="Helical" evidence="4">
    <location>
        <begin position="228"/>
        <end position="248"/>
    </location>
</feature>
<evidence type="ECO:0000256" key="1">
    <source>
        <dbReference type="ARBA" id="ARBA00000085"/>
    </source>
</evidence>
<sequence length="830" mass="92496">MNERSFKFIFVKIAVAGCLLLGLSGIVAYLPGFELLGRVRSDYIPMAPSTSCSFIVLSLATLGLVKKNLPILVQRIVVIAIALAAIFGLLEFLQLFSAIDLSLEDKIFPELGTMNGVPVGRMSPSTGFLFFFSGTTLLCLFLSKNRSDSNNRNLNQMAGILSSLVLFSAVTFVLGYAYGTPLLYGNHIIPMAFTTAIGFGLLGVALIASNGRDFYPLSSFSGSSTRALLMRAFLPLIIFVVLVQGVVVRVFPLLEGVNEALFSAFLVVFYALLAGIVVNKVSKKVGDQIDLAEAALLSSKRRLQEVVSKSPIPIFLINYNGEVELLNQAFTRVLGYTINDIGTMDSWWRLAYPDLECRQKSQEEWNRVLTEAQSTGGDVSLRYKEVQHKDGGLRTVEFRTMPLDDIVIITMIDLTEHLLLVKELTEGEVRLSEAQRLAHLGCWEWDIVKGTLWWSDEVYRIFGLQPDQLKMTYELFLQAVHPDDRQYVQSSIDLALVENNPYSIEHRIVLPDGKIKTVHERGKVTRDDETPVYMMGTVQDISERKILERQLIQATKMESIGQLAAGVAHEINTPTQFIQHNVSFFQEAFSDIILLINDYEKLRDESVSDSRFSNIHTIIKKRSEDIEYDYLISEVPKAIEQSLEGLSQIMRIVQSVKLFAHTSSVEKVAVDINNLIDTVITVSTNEWKYHSDVHLDLDRIIPPVFCVPDQISQALLNIVINAAHTNNDKVQSGDVNKAGIFVSTKLEEDFIIISIRDEGMGIRADVQDKIFNPFFTTKELGKGTGQGLALAYRAIVDGHGGTIDFETVVGEGTVFTVKLPLVQHKKGFTN</sequence>
<dbReference type="SUPFAM" id="SSF55785">
    <property type="entry name" value="PYP-like sensor domain (PAS domain)"/>
    <property type="match status" value="2"/>
</dbReference>
<evidence type="ECO:0000259" key="7">
    <source>
        <dbReference type="PROSITE" id="PS50113"/>
    </source>
</evidence>
<dbReference type="Gene3D" id="1.10.287.130">
    <property type="match status" value="1"/>
</dbReference>
<dbReference type="FunFam" id="3.30.450.20:FF:000088">
    <property type="entry name" value="Sensory transduction histidine kinase"/>
    <property type="match status" value="1"/>
</dbReference>
<keyword evidence="9" id="KW-1185">Reference proteome</keyword>
<dbReference type="InterPro" id="IPR003661">
    <property type="entry name" value="HisK_dim/P_dom"/>
</dbReference>
<evidence type="ECO:0000313" key="9">
    <source>
        <dbReference type="Proteomes" id="UP000199053"/>
    </source>
</evidence>
<feature type="transmembrane region" description="Helical" evidence="4">
    <location>
        <begin position="9"/>
        <end position="31"/>
    </location>
</feature>
<dbReference type="InterPro" id="IPR004358">
    <property type="entry name" value="Sig_transdc_His_kin-like_C"/>
</dbReference>
<feature type="transmembrane region" description="Helical" evidence="4">
    <location>
        <begin position="77"/>
        <end position="99"/>
    </location>
</feature>
<comment type="catalytic activity">
    <reaction evidence="1">
        <text>ATP + protein L-histidine = ADP + protein N-phospho-L-histidine.</text>
        <dbReference type="EC" id="2.7.13.3"/>
    </reaction>
</comment>
<dbReference type="InterPro" id="IPR005467">
    <property type="entry name" value="His_kinase_dom"/>
</dbReference>
<reference evidence="9" key="1">
    <citation type="submission" date="2016-10" db="EMBL/GenBank/DDBJ databases">
        <authorList>
            <person name="Varghese N."/>
            <person name="Submissions S."/>
        </authorList>
    </citation>
    <scope>NUCLEOTIDE SEQUENCE [LARGE SCALE GENOMIC DNA]</scope>
    <source>
        <strain evidence="9">DSM 16995</strain>
    </source>
</reference>
<feature type="domain" description="PAS" evidence="6">
    <location>
        <begin position="299"/>
        <end position="341"/>
    </location>
</feature>
<feature type="domain" description="Histidine kinase" evidence="5">
    <location>
        <begin position="566"/>
        <end position="823"/>
    </location>
</feature>
<feature type="domain" description="PAS" evidence="6">
    <location>
        <begin position="452"/>
        <end position="499"/>
    </location>
</feature>
<dbReference type="InterPro" id="IPR035965">
    <property type="entry name" value="PAS-like_dom_sf"/>
</dbReference>
<dbReference type="OrthoDB" id="9769169at2"/>
<protein>
    <recommendedName>
        <fullName evidence="2">histidine kinase</fullName>
        <ecNumber evidence="2">2.7.13.3</ecNumber>
    </recommendedName>
</protein>
<dbReference type="Gene3D" id="2.10.70.100">
    <property type="match status" value="1"/>
</dbReference>
<accession>A0A1G9JSV0</accession>
<feature type="transmembrane region" description="Helical" evidence="4">
    <location>
        <begin position="260"/>
        <end position="278"/>
    </location>
</feature>
<dbReference type="PANTHER" id="PTHR43065:SF50">
    <property type="entry name" value="HISTIDINE KINASE"/>
    <property type="match status" value="1"/>
</dbReference>
<dbReference type="InterPro" id="IPR000014">
    <property type="entry name" value="PAS"/>
</dbReference>
<dbReference type="InterPro" id="IPR036890">
    <property type="entry name" value="HATPase_C_sf"/>
</dbReference>
<dbReference type="SMART" id="SM00387">
    <property type="entry name" value="HATPase_c"/>
    <property type="match status" value="1"/>
</dbReference>
<dbReference type="Gene3D" id="3.30.450.20">
    <property type="entry name" value="PAS domain"/>
    <property type="match status" value="2"/>
</dbReference>
<dbReference type="PRINTS" id="PR00344">
    <property type="entry name" value="BCTRLSENSOR"/>
</dbReference>
<keyword evidence="4" id="KW-1133">Transmembrane helix</keyword>